<protein>
    <submittedName>
        <fullName evidence="1">Uncharacterized protein</fullName>
    </submittedName>
</protein>
<dbReference type="EMBL" id="GBXM01088786">
    <property type="protein sequence ID" value="JAH19791.1"/>
    <property type="molecule type" value="Transcribed_RNA"/>
</dbReference>
<proteinExistence type="predicted"/>
<organism evidence="1">
    <name type="scientific">Anguilla anguilla</name>
    <name type="common">European freshwater eel</name>
    <name type="synonym">Muraena anguilla</name>
    <dbReference type="NCBI Taxonomy" id="7936"/>
    <lineage>
        <taxon>Eukaryota</taxon>
        <taxon>Metazoa</taxon>
        <taxon>Chordata</taxon>
        <taxon>Craniata</taxon>
        <taxon>Vertebrata</taxon>
        <taxon>Euteleostomi</taxon>
        <taxon>Actinopterygii</taxon>
        <taxon>Neopterygii</taxon>
        <taxon>Teleostei</taxon>
        <taxon>Anguilliformes</taxon>
        <taxon>Anguillidae</taxon>
        <taxon>Anguilla</taxon>
    </lineage>
</organism>
<reference evidence="1" key="1">
    <citation type="submission" date="2014-11" db="EMBL/GenBank/DDBJ databases">
        <authorList>
            <person name="Amaro Gonzalez C."/>
        </authorList>
    </citation>
    <scope>NUCLEOTIDE SEQUENCE</scope>
</reference>
<name>A0A0E9QS78_ANGAN</name>
<sequence length="40" mass="4326">MQGCPTLFLEVYQPAGPHSNPSKAHLTQVISSLMRSQAAE</sequence>
<reference evidence="1" key="2">
    <citation type="journal article" date="2015" name="Fish Shellfish Immunol.">
        <title>Early steps in the European eel (Anguilla anguilla)-Vibrio vulnificus interaction in the gills: Role of the RtxA13 toxin.</title>
        <authorList>
            <person name="Callol A."/>
            <person name="Pajuelo D."/>
            <person name="Ebbesson L."/>
            <person name="Teles M."/>
            <person name="MacKenzie S."/>
            <person name="Amaro C."/>
        </authorList>
    </citation>
    <scope>NUCLEOTIDE SEQUENCE</scope>
</reference>
<evidence type="ECO:0000313" key="1">
    <source>
        <dbReference type="EMBL" id="JAH19791.1"/>
    </source>
</evidence>
<dbReference type="AlphaFoldDB" id="A0A0E9QS78"/>
<accession>A0A0E9QS78</accession>